<keyword evidence="4" id="KW-1185">Reference proteome</keyword>
<feature type="signal peptide" evidence="2">
    <location>
        <begin position="1"/>
        <end position="26"/>
    </location>
</feature>
<evidence type="ECO:0000256" key="2">
    <source>
        <dbReference type="SAM" id="SignalP"/>
    </source>
</evidence>
<dbReference type="EMBL" id="JAUHHC010000002">
    <property type="protein sequence ID" value="MDN3920320.1"/>
    <property type="molecule type" value="Genomic_DNA"/>
</dbReference>
<name>A0ABT8DPQ2_9BURK</name>
<evidence type="ECO:0000313" key="3">
    <source>
        <dbReference type="EMBL" id="MDN3920320.1"/>
    </source>
</evidence>
<organism evidence="3 4">
    <name type="scientific">Roseateles violae</name>
    <dbReference type="NCBI Taxonomy" id="3058042"/>
    <lineage>
        <taxon>Bacteria</taxon>
        <taxon>Pseudomonadati</taxon>
        <taxon>Pseudomonadota</taxon>
        <taxon>Betaproteobacteria</taxon>
        <taxon>Burkholderiales</taxon>
        <taxon>Sphaerotilaceae</taxon>
        <taxon>Roseateles</taxon>
    </lineage>
</organism>
<reference evidence="3 4" key="1">
    <citation type="submission" date="2023-06" db="EMBL/GenBank/DDBJ databases">
        <title>Pelomonas sp. PFR6 16S ribosomal RNA gene Genome sequencing and assembly.</title>
        <authorList>
            <person name="Woo H."/>
        </authorList>
    </citation>
    <scope>NUCLEOTIDE SEQUENCE [LARGE SCALE GENOMIC DNA]</scope>
    <source>
        <strain evidence="3 4">PFR6</strain>
    </source>
</reference>
<proteinExistence type="predicted"/>
<accession>A0ABT8DPQ2</accession>
<feature type="chain" id="PRO_5045841760" evidence="2">
    <location>
        <begin position="27"/>
        <end position="106"/>
    </location>
</feature>
<evidence type="ECO:0000313" key="4">
    <source>
        <dbReference type="Proteomes" id="UP001228044"/>
    </source>
</evidence>
<gene>
    <name evidence="3" type="ORF">QWJ38_08535</name>
</gene>
<protein>
    <submittedName>
        <fullName evidence="3">Uncharacterized protein</fullName>
    </submittedName>
</protein>
<comment type="caution">
    <text evidence="3">The sequence shown here is derived from an EMBL/GenBank/DDBJ whole genome shotgun (WGS) entry which is preliminary data.</text>
</comment>
<sequence>MTLLAAMLAAVAAGIHLLTAPMPAVSGQSLPPSVAFPALPASSLPATVAAASAAQAPKAGVGEALPQVFTTAVEEAASRPTRSLADPDAPRATSNYPRHSAPTAGR</sequence>
<dbReference type="Proteomes" id="UP001228044">
    <property type="component" value="Unassembled WGS sequence"/>
</dbReference>
<evidence type="ECO:0000256" key="1">
    <source>
        <dbReference type="SAM" id="MobiDB-lite"/>
    </source>
</evidence>
<feature type="region of interest" description="Disordered" evidence="1">
    <location>
        <begin position="73"/>
        <end position="106"/>
    </location>
</feature>
<dbReference type="RefSeq" id="WP_290358624.1">
    <property type="nucleotide sequence ID" value="NZ_JAUHHC010000002.1"/>
</dbReference>
<keyword evidence="2" id="KW-0732">Signal</keyword>